<dbReference type="SUPFAM" id="SSF101898">
    <property type="entry name" value="NHL repeat"/>
    <property type="match status" value="1"/>
</dbReference>
<proteinExistence type="predicted"/>
<organism evidence="1">
    <name type="scientific">Pyxidicoccus fallax</name>
    <dbReference type="NCBI Taxonomy" id="394095"/>
    <lineage>
        <taxon>Bacteria</taxon>
        <taxon>Pseudomonadati</taxon>
        <taxon>Myxococcota</taxon>
        <taxon>Myxococcia</taxon>
        <taxon>Myxococcales</taxon>
        <taxon>Cystobacterineae</taxon>
        <taxon>Myxococcaceae</taxon>
        <taxon>Pyxidicoccus</taxon>
    </lineage>
</organism>
<name>A0A3S7UZ38_9BACT</name>
<dbReference type="EMBL" id="MH908915">
    <property type="protein sequence ID" value="AYM54011.1"/>
    <property type="molecule type" value="Genomic_DNA"/>
</dbReference>
<evidence type="ECO:0000313" key="1">
    <source>
        <dbReference type="EMBL" id="AYM54011.1"/>
    </source>
</evidence>
<dbReference type="PANTHER" id="PTHR42754:SF1">
    <property type="entry name" value="LIPOPROTEIN"/>
    <property type="match status" value="1"/>
</dbReference>
<accession>A0A3S7UZ38</accession>
<reference evidence="1" key="1">
    <citation type="journal article" date="2018" name="J. Ind. Microbiol. Biotechnol.">
        <title>Genome mining reveals uncommon alkylpyrones as type III PKS products from myxobacteria.</title>
        <authorList>
            <person name="Hug J.J."/>
            <person name="Panter F."/>
            <person name="Krug D."/>
            <person name="Muller R."/>
        </authorList>
    </citation>
    <scope>NUCLEOTIDE SEQUENCE</scope>
    <source>
        <strain evidence="1">An d48</strain>
    </source>
</reference>
<dbReference type="PROSITE" id="PS51257">
    <property type="entry name" value="PROKAR_LIPOPROTEIN"/>
    <property type="match status" value="1"/>
</dbReference>
<dbReference type="PANTHER" id="PTHR42754">
    <property type="entry name" value="ENDOGLUCANASE"/>
    <property type="match status" value="1"/>
</dbReference>
<evidence type="ECO:0008006" key="2">
    <source>
        <dbReference type="Google" id="ProtNLM"/>
    </source>
</evidence>
<protein>
    <recommendedName>
        <fullName evidence="2">Lipoprotein</fullName>
    </recommendedName>
</protein>
<sequence>MRLGWGWRWGACAALVLAACGGPVEQEGREGDFQGPSEVAPLTKMAGSEPVAAAATSGETRWLQSLDGVGKEFVAGLAHDSLGNAVTAVNLMEGAPSDLLADGEGALASYAPDTFVVAKYGPSGERLWSLPLKGFAEAVTVDSQSHVIVAGRNPAGVDFGSGALPAGRFILKLDRDGDFVWARSLESLGVSDSFALHRVDTDRSGNMVLAGNLPDSAVGEVPALLKLGADGDFLWLHADTREGRARGVAVDSDGASYLAGYFFLRQPGETDFRPFLIKLDAAGNILWERTLETEYGSTGGVAVHGNRVLMTGYFIKPVTFMRRTYHAKGSWSDAYVVAFDREGNERWMRVFGWSGLDVSMDYEDGAVVVGRYEDGDDLGTGPMAGVPGVQSNLFVAKLDRIDGSLRWVRGFPMNHPPNTDVSGDRFFVSSHATTGVCALAGSRISEVDFGAGTLAAPRGGRRDAFLGGFDP</sequence>
<dbReference type="AlphaFoldDB" id="A0A3S7UZ38"/>